<protein>
    <submittedName>
        <fullName evidence="1">Class I SAM-dependent methyltransferase</fullName>
        <ecNumber evidence="1">2.1.1.222</ecNumber>
        <ecNumber evidence="1">2.1.1.64</ecNumber>
    </submittedName>
</protein>
<dbReference type="RefSeq" id="WP_378292545.1">
    <property type="nucleotide sequence ID" value="NZ_JBHSON010000155.1"/>
</dbReference>
<keyword evidence="1" id="KW-0808">Transferase</keyword>
<dbReference type="CDD" id="cd02440">
    <property type="entry name" value="AdoMet_MTases"/>
    <property type="match status" value="1"/>
</dbReference>
<dbReference type="GO" id="GO:0102208">
    <property type="term" value="F:2-polyprenyl-6-hydroxyphenol methylase activity"/>
    <property type="evidence" value="ECO:0007669"/>
    <property type="project" value="UniProtKB-EC"/>
</dbReference>
<dbReference type="SUPFAM" id="SSF53335">
    <property type="entry name" value="S-adenosyl-L-methionine-dependent methyltransferases"/>
    <property type="match status" value="1"/>
</dbReference>
<evidence type="ECO:0000313" key="2">
    <source>
        <dbReference type="Proteomes" id="UP001596074"/>
    </source>
</evidence>
<dbReference type="Gene3D" id="3.40.50.150">
    <property type="entry name" value="Vaccinia Virus protein VP39"/>
    <property type="match status" value="1"/>
</dbReference>
<dbReference type="EMBL" id="JBHSON010000155">
    <property type="protein sequence ID" value="MFC5754443.1"/>
    <property type="molecule type" value="Genomic_DNA"/>
</dbReference>
<dbReference type="InterPro" id="IPR029063">
    <property type="entry name" value="SAM-dependent_MTases_sf"/>
</dbReference>
<comment type="caution">
    <text evidence="1">The sequence shown here is derived from an EMBL/GenBank/DDBJ whole genome shotgun (WGS) entry which is preliminary data.</text>
</comment>
<sequence>MTAYRPCVLCAGTARVIEYRFDFGTVVRCRGCDLVSMVEPRGTNLVRCAYDAGYYRRGDGPGPGYTDYFGSEAGDRRAIAGALADLVLRVAPDGRRCLDLGCGGGFLVHALAARGMAAFGADTSDHAVRHTGTGPGRFVLGDVASQAVAVLAPFDVITMIDVIEHLPDPVSDLRHARSLLRPGGVILLLTPRYGGRLLGEQDAAYVHFNTDHIYYFTEQTLRAVIGDGVGCRHVVVDDVLGMLSEWNVTIPRLMARKYGVERESMLASVIV</sequence>
<name>A0ABW1AJ07_9ACTN</name>
<keyword evidence="1" id="KW-0489">Methyltransferase</keyword>
<dbReference type="Proteomes" id="UP001596074">
    <property type="component" value="Unassembled WGS sequence"/>
</dbReference>
<reference evidence="2" key="1">
    <citation type="journal article" date="2019" name="Int. J. Syst. Evol. Microbiol.">
        <title>The Global Catalogue of Microorganisms (GCM) 10K type strain sequencing project: providing services to taxonomists for standard genome sequencing and annotation.</title>
        <authorList>
            <consortium name="The Broad Institute Genomics Platform"/>
            <consortium name="The Broad Institute Genome Sequencing Center for Infectious Disease"/>
            <person name="Wu L."/>
            <person name="Ma J."/>
        </authorList>
    </citation>
    <scope>NUCLEOTIDE SEQUENCE [LARGE SCALE GENOMIC DNA]</scope>
    <source>
        <strain evidence="2">KCTC 42087</strain>
    </source>
</reference>
<dbReference type="GO" id="GO:0032259">
    <property type="term" value="P:methylation"/>
    <property type="evidence" value="ECO:0007669"/>
    <property type="project" value="UniProtKB-KW"/>
</dbReference>
<evidence type="ECO:0000313" key="1">
    <source>
        <dbReference type="EMBL" id="MFC5754443.1"/>
    </source>
</evidence>
<proteinExistence type="predicted"/>
<dbReference type="GO" id="GO:0061542">
    <property type="term" value="F:3-demethylubiquinol 3-O-methyltransferase activity"/>
    <property type="evidence" value="ECO:0007669"/>
    <property type="project" value="UniProtKB-EC"/>
</dbReference>
<dbReference type="EC" id="2.1.1.222" evidence="1"/>
<gene>
    <name evidence="1" type="ORF">ACFPZN_53280</name>
</gene>
<keyword evidence="2" id="KW-1185">Reference proteome</keyword>
<accession>A0ABW1AJ07</accession>
<dbReference type="Pfam" id="PF13489">
    <property type="entry name" value="Methyltransf_23"/>
    <property type="match status" value="1"/>
</dbReference>
<dbReference type="PANTHER" id="PTHR43861">
    <property type="entry name" value="TRANS-ACONITATE 2-METHYLTRANSFERASE-RELATED"/>
    <property type="match status" value="1"/>
</dbReference>
<dbReference type="EC" id="2.1.1.64" evidence="1"/>
<organism evidence="1 2">
    <name type="scientific">Actinomadura rugatobispora</name>
    <dbReference type="NCBI Taxonomy" id="1994"/>
    <lineage>
        <taxon>Bacteria</taxon>
        <taxon>Bacillati</taxon>
        <taxon>Actinomycetota</taxon>
        <taxon>Actinomycetes</taxon>
        <taxon>Streptosporangiales</taxon>
        <taxon>Thermomonosporaceae</taxon>
        <taxon>Actinomadura</taxon>
    </lineage>
</organism>